<dbReference type="PROSITE" id="PS50893">
    <property type="entry name" value="ABC_TRANSPORTER_2"/>
    <property type="match status" value="1"/>
</dbReference>
<keyword evidence="5" id="KW-0378">Hydrolase</keyword>
<dbReference type="GO" id="GO:0005524">
    <property type="term" value="F:ATP binding"/>
    <property type="evidence" value="ECO:0007669"/>
    <property type="project" value="UniProtKB-KW"/>
</dbReference>
<accession>A0A132C074</accession>
<evidence type="ECO:0000313" key="5">
    <source>
        <dbReference type="EMBL" id="KUP93984.1"/>
    </source>
</evidence>
<keyword evidence="2" id="KW-0547">Nucleotide-binding</keyword>
<dbReference type="Gene3D" id="3.40.50.300">
    <property type="entry name" value="P-loop containing nucleotide triphosphate hydrolases"/>
    <property type="match status" value="1"/>
</dbReference>
<comment type="caution">
    <text evidence="5">The sequence shown here is derived from an EMBL/GenBank/DDBJ whole genome shotgun (WGS) entry which is preliminary data.</text>
</comment>
<keyword evidence="1" id="KW-0813">Transport</keyword>
<dbReference type="InterPro" id="IPR003593">
    <property type="entry name" value="AAA+_ATPase"/>
</dbReference>
<dbReference type="PANTHER" id="PTHR42781:SF4">
    <property type="entry name" value="SPERMIDINE_PUTRESCINE IMPORT ATP-BINDING PROTEIN POTA"/>
    <property type="match status" value="1"/>
</dbReference>
<name>A0A132C074_9RHOB</name>
<dbReference type="OrthoDB" id="9802264at2"/>
<organism evidence="5 6">
    <name type="scientific">Tritonibacter horizontis</name>
    <dbReference type="NCBI Taxonomy" id="1768241"/>
    <lineage>
        <taxon>Bacteria</taxon>
        <taxon>Pseudomonadati</taxon>
        <taxon>Pseudomonadota</taxon>
        <taxon>Alphaproteobacteria</taxon>
        <taxon>Rhodobacterales</taxon>
        <taxon>Paracoccaceae</taxon>
        <taxon>Tritonibacter</taxon>
    </lineage>
</organism>
<evidence type="ECO:0000259" key="4">
    <source>
        <dbReference type="PROSITE" id="PS50893"/>
    </source>
</evidence>
<protein>
    <submittedName>
        <fullName evidence="5">Sulfate/thiosulfate import ATP-binding protein CysA</fullName>
        <ecNumber evidence="5">3.6.3.25</ecNumber>
    </submittedName>
</protein>
<dbReference type="RefSeq" id="WP_068241210.1">
    <property type="nucleotide sequence ID" value="NZ_LPUY01000038.1"/>
</dbReference>
<feature type="domain" description="ABC transporter" evidence="4">
    <location>
        <begin position="5"/>
        <end position="209"/>
    </location>
</feature>
<dbReference type="EC" id="3.6.3.25" evidence="5"/>
<dbReference type="InterPro" id="IPR050093">
    <property type="entry name" value="ABC_SmlMolc_Importer"/>
</dbReference>
<reference evidence="5 6" key="1">
    <citation type="submission" date="2015-12" db="EMBL/GenBank/DDBJ databases">
        <title>Genome sequence of the marine Rhodobacteraceae strain O3.65, Candidatus Tritonibacter horizontis.</title>
        <authorList>
            <person name="Poehlein A."/>
            <person name="Giebel H.A."/>
            <person name="Voget S."/>
            <person name="Brinkhoff T."/>
        </authorList>
    </citation>
    <scope>NUCLEOTIDE SEQUENCE [LARGE SCALE GENOMIC DNA]</scope>
    <source>
        <strain evidence="5 6">O3.65</strain>
    </source>
</reference>
<dbReference type="PATRIC" id="fig|1768241.3.peg.1214"/>
<dbReference type="PANTHER" id="PTHR42781">
    <property type="entry name" value="SPERMIDINE/PUTRESCINE IMPORT ATP-BINDING PROTEIN POTA"/>
    <property type="match status" value="1"/>
</dbReference>
<dbReference type="Proteomes" id="UP000068382">
    <property type="component" value="Unassembled WGS sequence"/>
</dbReference>
<dbReference type="SUPFAM" id="SSF52540">
    <property type="entry name" value="P-loop containing nucleoside triphosphate hydrolases"/>
    <property type="match status" value="1"/>
</dbReference>
<proteinExistence type="predicted"/>
<keyword evidence="6" id="KW-1185">Reference proteome</keyword>
<gene>
    <name evidence="5" type="primary">cysA_1</name>
    <name evidence="5" type="ORF">TRIHO_11650</name>
</gene>
<evidence type="ECO:0000256" key="3">
    <source>
        <dbReference type="ARBA" id="ARBA00022840"/>
    </source>
</evidence>
<dbReference type="InterPro" id="IPR027417">
    <property type="entry name" value="P-loop_NTPase"/>
</dbReference>
<dbReference type="InterPro" id="IPR003439">
    <property type="entry name" value="ABC_transporter-like_ATP-bd"/>
</dbReference>
<keyword evidence="3 5" id="KW-0067">ATP-binding</keyword>
<dbReference type="EMBL" id="LPUY01000038">
    <property type="protein sequence ID" value="KUP93984.1"/>
    <property type="molecule type" value="Genomic_DNA"/>
</dbReference>
<evidence type="ECO:0000256" key="2">
    <source>
        <dbReference type="ARBA" id="ARBA00022741"/>
    </source>
</evidence>
<sequence>MTDGLQLKNIEIRRLGKVLLSLDLHIRPGTVGAVMGPSGAGKSTLLAAIAGQLPPEFTLSGEITLDGRSLRRLPAQARRVGILYQDHLLFPHMSVGANLAFGLDRRVPRHSRRAAVDQALEDIGLAGFHDRDPETLSGGQKARIALMRMLLSEPDLLLLDEPFSGLDASLRDQIRRLVFALARRRHLPVLLVTHDEADALAANAEIVRL</sequence>
<dbReference type="Pfam" id="PF00005">
    <property type="entry name" value="ABC_tran"/>
    <property type="match status" value="1"/>
</dbReference>
<dbReference type="SMART" id="SM00382">
    <property type="entry name" value="AAA"/>
    <property type="match status" value="1"/>
</dbReference>
<dbReference type="AlphaFoldDB" id="A0A132C074"/>
<evidence type="ECO:0000313" key="6">
    <source>
        <dbReference type="Proteomes" id="UP000068382"/>
    </source>
</evidence>
<dbReference type="GO" id="GO:0016887">
    <property type="term" value="F:ATP hydrolysis activity"/>
    <property type="evidence" value="ECO:0007669"/>
    <property type="project" value="InterPro"/>
</dbReference>
<evidence type="ECO:0000256" key="1">
    <source>
        <dbReference type="ARBA" id="ARBA00022448"/>
    </source>
</evidence>